<keyword evidence="6 18" id="KW-1133">Transmembrane helix</keyword>
<name>A0A1W0WJL6_HYPEX</name>
<evidence type="ECO:0000256" key="15">
    <source>
        <dbReference type="ARBA" id="ARBA00023273"/>
    </source>
</evidence>
<accession>A0A1W0WJL6</accession>
<feature type="transmembrane region" description="Helical" evidence="18">
    <location>
        <begin position="451"/>
        <end position="474"/>
    </location>
</feature>
<evidence type="ECO:0000256" key="17">
    <source>
        <dbReference type="SAM" id="Coils"/>
    </source>
</evidence>
<evidence type="ECO:0000259" key="20">
    <source>
        <dbReference type="PROSITE" id="PS50259"/>
    </source>
</evidence>
<keyword evidence="12" id="KW-0325">Glycoprotein</keyword>
<evidence type="ECO:0000256" key="8">
    <source>
        <dbReference type="ARBA" id="ARBA00023040"/>
    </source>
</evidence>
<evidence type="ECO:0000256" key="16">
    <source>
        <dbReference type="ARBA" id="ARBA00034104"/>
    </source>
</evidence>
<evidence type="ECO:0000256" key="10">
    <source>
        <dbReference type="ARBA" id="ARBA00023157"/>
    </source>
</evidence>
<comment type="caution">
    <text evidence="21">The sequence shown here is derived from an EMBL/GenBank/DDBJ whole genome shotgun (WGS) entry which is preliminary data.</text>
</comment>
<keyword evidence="4 18" id="KW-0812">Transmembrane</keyword>
<dbReference type="PRINTS" id="PR01176">
    <property type="entry name" value="GABABRECEPTR"/>
</dbReference>
<dbReference type="CDD" id="cd15293">
    <property type="entry name" value="7tmC_GPR158-like"/>
    <property type="match status" value="1"/>
</dbReference>
<feature type="chain" id="PRO_5012754533" evidence="19">
    <location>
        <begin position="23"/>
        <end position="783"/>
    </location>
</feature>
<evidence type="ECO:0000256" key="11">
    <source>
        <dbReference type="ARBA" id="ARBA00023170"/>
    </source>
</evidence>
<keyword evidence="22" id="KW-1185">Reference proteome</keyword>
<evidence type="ECO:0000256" key="4">
    <source>
        <dbReference type="ARBA" id="ARBA00022692"/>
    </source>
</evidence>
<keyword evidence="14" id="KW-0628">Postsynaptic cell membrane</keyword>
<comment type="similarity">
    <text evidence="2">Belongs to the G-protein coupled receptor 3 family.</text>
</comment>
<keyword evidence="15" id="KW-0966">Cell projection</keyword>
<keyword evidence="8" id="KW-0297">G-protein coupled receptor</keyword>
<gene>
    <name evidence="21" type="ORF">BV898_10458</name>
</gene>
<evidence type="ECO:0000256" key="14">
    <source>
        <dbReference type="ARBA" id="ARBA00023257"/>
    </source>
</evidence>
<keyword evidence="9 18" id="KW-0472">Membrane</keyword>
<evidence type="ECO:0000256" key="6">
    <source>
        <dbReference type="ARBA" id="ARBA00022989"/>
    </source>
</evidence>
<reference evidence="22" key="1">
    <citation type="submission" date="2017-01" db="EMBL/GenBank/DDBJ databases">
        <title>Comparative genomics of anhydrobiosis in the tardigrade Hypsibius dujardini.</title>
        <authorList>
            <person name="Yoshida Y."/>
            <person name="Koutsovoulos G."/>
            <person name="Laetsch D."/>
            <person name="Stevens L."/>
            <person name="Kumar S."/>
            <person name="Horikawa D."/>
            <person name="Ishino K."/>
            <person name="Komine S."/>
            <person name="Tomita M."/>
            <person name="Blaxter M."/>
            <person name="Arakawa K."/>
        </authorList>
    </citation>
    <scope>NUCLEOTIDE SEQUENCE [LARGE SCALE GENOMIC DNA]</scope>
    <source>
        <strain evidence="22">Z151</strain>
    </source>
</reference>
<feature type="transmembrane region" description="Helical" evidence="18">
    <location>
        <begin position="419"/>
        <end position="439"/>
    </location>
</feature>
<keyword evidence="7" id="KW-0770">Synapse</keyword>
<dbReference type="InterPro" id="IPR054714">
    <property type="entry name" value="GPR158_179_extracellular"/>
</dbReference>
<feature type="signal peptide" evidence="19">
    <location>
        <begin position="1"/>
        <end position="22"/>
    </location>
</feature>
<keyword evidence="5 19" id="KW-0732">Signal</keyword>
<protein>
    <submittedName>
        <fullName evidence="21">G-protein coupled receptor</fullName>
    </submittedName>
</protein>
<feature type="transmembrane region" description="Helical" evidence="18">
    <location>
        <begin position="528"/>
        <end position="549"/>
    </location>
</feature>
<dbReference type="GO" id="GO:0004930">
    <property type="term" value="F:G protein-coupled receptor activity"/>
    <property type="evidence" value="ECO:0007669"/>
    <property type="project" value="UniProtKB-KW"/>
</dbReference>
<dbReference type="PROSITE" id="PS50259">
    <property type="entry name" value="G_PROTEIN_RECEP_F3_4"/>
    <property type="match status" value="1"/>
</dbReference>
<feature type="transmembrane region" description="Helical" evidence="18">
    <location>
        <begin position="569"/>
        <end position="589"/>
    </location>
</feature>
<dbReference type="PANTHER" id="PTHR32546">
    <property type="entry name" value="G-PROTEIN COUPLED RECEPTOR 158-RELATED"/>
    <property type="match status" value="1"/>
</dbReference>
<evidence type="ECO:0000256" key="19">
    <source>
        <dbReference type="SAM" id="SignalP"/>
    </source>
</evidence>
<evidence type="ECO:0000256" key="1">
    <source>
        <dbReference type="ARBA" id="ARBA00004487"/>
    </source>
</evidence>
<evidence type="ECO:0000313" key="22">
    <source>
        <dbReference type="Proteomes" id="UP000192578"/>
    </source>
</evidence>
<dbReference type="Pfam" id="PF22572">
    <property type="entry name" value="GPR158_179_EC"/>
    <property type="match status" value="1"/>
</dbReference>
<dbReference type="EMBL" id="MTYJ01000090">
    <property type="protein sequence ID" value="OQV15352.1"/>
    <property type="molecule type" value="Genomic_DNA"/>
</dbReference>
<dbReference type="PANTHER" id="PTHR32546:SF16">
    <property type="entry name" value="G-PROTEIN COUPLED RECEPTOR CG31760-RELATED"/>
    <property type="match status" value="1"/>
</dbReference>
<feature type="domain" description="G-protein coupled receptors family 3 profile" evidence="20">
    <location>
        <begin position="417"/>
        <end position="665"/>
    </location>
</feature>
<evidence type="ECO:0000256" key="2">
    <source>
        <dbReference type="ARBA" id="ARBA00007242"/>
    </source>
</evidence>
<organism evidence="21 22">
    <name type="scientific">Hypsibius exemplaris</name>
    <name type="common">Freshwater tardigrade</name>
    <dbReference type="NCBI Taxonomy" id="2072580"/>
    <lineage>
        <taxon>Eukaryota</taxon>
        <taxon>Metazoa</taxon>
        <taxon>Ecdysozoa</taxon>
        <taxon>Tardigrada</taxon>
        <taxon>Eutardigrada</taxon>
        <taxon>Parachela</taxon>
        <taxon>Hypsibioidea</taxon>
        <taxon>Hypsibiidae</taxon>
        <taxon>Hypsibius</taxon>
    </lineage>
</organism>
<dbReference type="Pfam" id="PF00003">
    <property type="entry name" value="7tm_3"/>
    <property type="match status" value="1"/>
</dbReference>
<evidence type="ECO:0000256" key="18">
    <source>
        <dbReference type="SAM" id="Phobius"/>
    </source>
</evidence>
<dbReference type="InterPro" id="IPR017978">
    <property type="entry name" value="GPCR_3_C"/>
</dbReference>
<dbReference type="GO" id="GO:0045211">
    <property type="term" value="C:postsynaptic membrane"/>
    <property type="evidence" value="ECO:0007669"/>
    <property type="project" value="UniProtKB-SubCell"/>
</dbReference>
<evidence type="ECO:0000256" key="9">
    <source>
        <dbReference type="ARBA" id="ARBA00023136"/>
    </source>
</evidence>
<feature type="transmembrane region" description="Helical" evidence="18">
    <location>
        <begin position="639"/>
        <end position="659"/>
    </location>
</feature>
<evidence type="ECO:0000256" key="3">
    <source>
        <dbReference type="ARBA" id="ARBA00022475"/>
    </source>
</evidence>
<keyword evidence="10" id="KW-1015">Disulfide bond</keyword>
<evidence type="ECO:0000313" key="21">
    <source>
        <dbReference type="EMBL" id="OQV15352.1"/>
    </source>
</evidence>
<evidence type="ECO:0000256" key="13">
    <source>
        <dbReference type="ARBA" id="ARBA00023224"/>
    </source>
</evidence>
<keyword evidence="11 21" id="KW-0675">Receptor</keyword>
<dbReference type="GO" id="GO:0043005">
    <property type="term" value="C:neuron projection"/>
    <property type="evidence" value="ECO:0007669"/>
    <property type="project" value="UniProtKB-SubCell"/>
</dbReference>
<feature type="transmembrane region" description="Helical" evidence="18">
    <location>
        <begin position="489"/>
        <end position="507"/>
    </location>
</feature>
<feature type="coiled-coil region" evidence="17">
    <location>
        <begin position="696"/>
        <end position="723"/>
    </location>
</feature>
<dbReference type="OrthoDB" id="2129233at2759"/>
<keyword evidence="17" id="KW-0175">Coiled coil</keyword>
<proteinExistence type="inferred from homology"/>
<dbReference type="InterPro" id="IPR043458">
    <property type="entry name" value="GPR158/179"/>
</dbReference>
<dbReference type="Proteomes" id="UP000192578">
    <property type="component" value="Unassembled WGS sequence"/>
</dbReference>
<dbReference type="AlphaFoldDB" id="A0A1W0WJL6"/>
<keyword evidence="3" id="KW-1003">Cell membrane</keyword>
<sequence>MRHFAWPLYCCLLQVMISVGISDSTTTATPGSPKVVARRAKIDTDTANHILSTMDSLKSQDELLDVITNLTEGAFQCHREVPVPVRFDAARHFPDVVKQAHWMTNFLVDYIQTSGQSFETPSDKGFKFLHRSFTNLFDYESKLVYLAVKLPPNQEDLTKVLELYRSNDPVPTVRHKTSTLSGGSLEPEYYELLIASNFHVYYSCPTERWLAKMAFPLNLTHGKDESDHVFRSQSSVMVLAVDITDWDIYQCNELDIKNAKTAVTVAPSAGIDDAIPRAPTTTTTRSHHAKLIDQFAGSAKCHRDTNDCIFHPGFGWRKASYSCRCRAKYYPLANDQLLPGGGGASPPPGVLANDTQWGITAAAVVVPIGASGYGGSGLLMLADDEARGLAVECAHCRRDCDACTNGLPCFYVFNRPLRILLLSVAVLCIICTLALGIFIHKYRRVKVIRVASPKFLCITLLGAAVMYSETIAIFFEDQPDIYVCMAIEWTRHLGFLITYSSLFMKTWRISGLFRVKSAHKIKLSDKQLLQWMCPILLIMIIYLASWSAGAPAAPEILENESKLKYPQCAYGWWDHCLVVGNVVFLVWGIRVCYRVRKAESYFNEAKFISFAIYNIAGANAIFLLLHLVVYPQASPDIKYVFAFVRIQLSTSVTVFLVFCPKVLAICRGQGENFEFHDRPGAQIPLNINGTISNDDVIDVFQENEDLKDEIQKLASQIEWMKIVHMNMGNRHLKAKHSSAQYHLAASYFPPSPILRSLRRRSSDAMEYTTARLSPAAELASERV</sequence>
<comment type="subcellular location">
    <subcellularLocation>
        <location evidence="1">Cell projection</location>
        <location evidence="1">Neuron projection</location>
    </subcellularLocation>
    <subcellularLocation>
        <location evidence="16">Postsynaptic cell membrane</location>
        <topology evidence="16">Multi-pass membrane protein</topology>
    </subcellularLocation>
</comment>
<evidence type="ECO:0000256" key="12">
    <source>
        <dbReference type="ARBA" id="ARBA00023180"/>
    </source>
</evidence>
<evidence type="ECO:0000256" key="5">
    <source>
        <dbReference type="ARBA" id="ARBA00022729"/>
    </source>
</evidence>
<feature type="transmembrane region" description="Helical" evidence="18">
    <location>
        <begin position="610"/>
        <end position="633"/>
    </location>
</feature>
<keyword evidence="13" id="KW-0807">Transducer</keyword>
<evidence type="ECO:0000256" key="7">
    <source>
        <dbReference type="ARBA" id="ARBA00023018"/>
    </source>
</evidence>